<organism evidence="2 3">
    <name type="scientific">Pseudodesulfovibrio aespoeensis (strain ATCC 700646 / DSM 10631 / Aspo-2)</name>
    <name type="common">Desulfovibrio aespoeensis</name>
    <dbReference type="NCBI Taxonomy" id="643562"/>
    <lineage>
        <taxon>Bacteria</taxon>
        <taxon>Pseudomonadati</taxon>
        <taxon>Thermodesulfobacteriota</taxon>
        <taxon>Desulfovibrionia</taxon>
        <taxon>Desulfovibrionales</taxon>
        <taxon>Desulfovibrionaceae</taxon>
    </lineage>
</organism>
<reference evidence="3" key="1">
    <citation type="submission" date="2010-12" db="EMBL/GenBank/DDBJ databases">
        <title>Complete sequence of Desulfovibrio aespoeensis Aspo-2.</title>
        <authorList>
            <consortium name="US DOE Joint Genome Institute"/>
            <person name="Lucas S."/>
            <person name="Copeland A."/>
            <person name="Lapidus A."/>
            <person name="Cheng J.-F."/>
            <person name="Goodwin L."/>
            <person name="Pitluck S."/>
            <person name="Chertkov O."/>
            <person name="Misra M."/>
            <person name="Detter J.C."/>
            <person name="Han C."/>
            <person name="Tapia R."/>
            <person name="Land M."/>
            <person name="Hauser L."/>
            <person name="Kyrpides N."/>
            <person name="Ivanova N."/>
            <person name="Ovchinnikova G."/>
            <person name="Pedersen K."/>
            <person name="Jagevall S."/>
            <person name="Hazen T."/>
            <person name="Woyke T."/>
        </authorList>
    </citation>
    <scope>NUCLEOTIDE SEQUENCE [LARGE SCALE GENOMIC DNA]</scope>
    <source>
        <strain evidence="3">ATCC 700646 / DSM 10631 / Aspo-2</strain>
    </source>
</reference>
<dbReference type="KEGG" id="das:Daes_0346"/>
<dbReference type="EMBL" id="CP002431">
    <property type="protein sequence ID" value="ADU61371.1"/>
    <property type="molecule type" value="Genomic_DNA"/>
</dbReference>
<dbReference type="STRING" id="643562.Daes_0346"/>
<name>E6VWG5_PSEA9</name>
<keyword evidence="3" id="KW-1185">Reference proteome</keyword>
<evidence type="ECO:0008006" key="4">
    <source>
        <dbReference type="Google" id="ProtNLM"/>
    </source>
</evidence>
<dbReference type="AlphaFoldDB" id="E6VWG5"/>
<dbReference type="HOGENOM" id="CLU_1719417_0_0_7"/>
<reference evidence="2 3" key="2">
    <citation type="journal article" date="2014" name="Genome Announc.">
        <title>Complete Genome Sequence of the Subsurface, Mesophilic Sulfate-Reducing Bacterium Desulfovibrio aespoeensis Aspo-2.</title>
        <authorList>
            <person name="Pedersen K."/>
            <person name="Bengtsson A."/>
            <person name="Edlund J."/>
            <person name="Rabe L."/>
            <person name="Hazen T."/>
            <person name="Chakraborty R."/>
            <person name="Goodwin L."/>
            <person name="Shapiro N."/>
        </authorList>
    </citation>
    <scope>NUCLEOTIDE SEQUENCE [LARGE SCALE GENOMIC DNA]</scope>
    <source>
        <strain evidence="3">ATCC 700646 / DSM 10631 / Aspo-2</strain>
    </source>
</reference>
<protein>
    <recommendedName>
        <fullName evidence="4">Lipoprotein</fullName>
    </recommendedName>
</protein>
<proteinExistence type="predicted"/>
<feature type="chain" id="PRO_5003214149" description="Lipoprotein" evidence="1">
    <location>
        <begin position="23"/>
        <end position="152"/>
    </location>
</feature>
<dbReference type="RefSeq" id="WP_013513308.1">
    <property type="nucleotide sequence ID" value="NC_014844.1"/>
</dbReference>
<sequence precursor="true">MLPTRILITALALLCLAGASLAGDYAVVDPPDSFRGFKWGTPLADIPDLKPIPKTNYKNTYYREDERLTFGDAQILSVAYYFRKDRLYRVGVAFEGRANHFLIKERLLGLYGQGRGVGQRYGWMWPDFSVELTYDDDAKSGALYYTFEGEAD</sequence>
<keyword evidence="1" id="KW-0732">Signal</keyword>
<dbReference type="OrthoDB" id="9793851at2"/>
<dbReference type="Proteomes" id="UP000002191">
    <property type="component" value="Chromosome"/>
</dbReference>
<evidence type="ECO:0000256" key="1">
    <source>
        <dbReference type="SAM" id="SignalP"/>
    </source>
</evidence>
<gene>
    <name evidence="2" type="ordered locus">Daes_0346</name>
</gene>
<feature type="signal peptide" evidence="1">
    <location>
        <begin position="1"/>
        <end position="22"/>
    </location>
</feature>
<evidence type="ECO:0000313" key="2">
    <source>
        <dbReference type="EMBL" id="ADU61371.1"/>
    </source>
</evidence>
<dbReference type="eggNOG" id="ENOG50317ZQ">
    <property type="taxonomic scope" value="Bacteria"/>
</dbReference>
<accession>E6VWG5</accession>
<evidence type="ECO:0000313" key="3">
    <source>
        <dbReference type="Proteomes" id="UP000002191"/>
    </source>
</evidence>